<dbReference type="EMBL" id="BAABWN010000013">
    <property type="protein sequence ID" value="GAA6169595.1"/>
    <property type="molecule type" value="Genomic_DNA"/>
</dbReference>
<comment type="subunit">
    <text evidence="4">Part of the Bam complex.</text>
</comment>
<dbReference type="Gene3D" id="3.30.1450.10">
    <property type="match status" value="1"/>
</dbReference>
<organism evidence="7 8">
    <name type="scientific">Sessilibacter corallicola</name>
    <dbReference type="NCBI Taxonomy" id="2904075"/>
    <lineage>
        <taxon>Bacteria</taxon>
        <taxon>Pseudomonadati</taxon>
        <taxon>Pseudomonadota</taxon>
        <taxon>Gammaproteobacteria</taxon>
        <taxon>Cellvibrionales</taxon>
        <taxon>Cellvibrionaceae</taxon>
        <taxon>Sessilibacter</taxon>
    </lineage>
</organism>
<feature type="region of interest" description="Disordered" evidence="5">
    <location>
        <begin position="115"/>
        <end position="148"/>
    </location>
</feature>
<dbReference type="InterPro" id="IPR037873">
    <property type="entry name" value="BamE-like"/>
</dbReference>
<gene>
    <name evidence="4" type="primary">bamE</name>
    <name evidence="7" type="ORF">NBRC116591_34060</name>
</gene>
<comment type="caution">
    <text evidence="7">The sequence shown here is derived from an EMBL/GenBank/DDBJ whole genome shotgun (WGS) entry which is preliminary data.</text>
</comment>
<evidence type="ECO:0000259" key="6">
    <source>
        <dbReference type="Pfam" id="PF04355"/>
    </source>
</evidence>
<dbReference type="RefSeq" id="WP_353304077.1">
    <property type="nucleotide sequence ID" value="NZ_BAABWN010000013.1"/>
</dbReference>
<keyword evidence="3 4" id="KW-0998">Cell outer membrane</keyword>
<accession>A0ABQ0AD74</accession>
<comment type="subcellular location">
    <subcellularLocation>
        <location evidence="4">Cell outer membrane</location>
        <topology evidence="4">Lipid-anchor</topology>
    </subcellularLocation>
</comment>
<dbReference type="PANTHER" id="PTHR37482:SF1">
    <property type="entry name" value="OUTER MEMBRANE PROTEIN ASSEMBLY FACTOR BAME"/>
    <property type="match status" value="1"/>
</dbReference>
<comment type="similarity">
    <text evidence="4">Belongs to the BamE family.</text>
</comment>
<keyword evidence="4" id="KW-0564">Palmitate</keyword>
<feature type="compositionally biased region" description="Low complexity" evidence="5">
    <location>
        <begin position="139"/>
        <end position="148"/>
    </location>
</feature>
<dbReference type="Proteomes" id="UP001465153">
    <property type="component" value="Unassembled WGS sequence"/>
</dbReference>
<comment type="function">
    <text evidence="4">Part of the outer membrane protein assembly complex, which is involved in assembly and insertion of beta-barrel proteins into the outer membrane.</text>
</comment>
<evidence type="ECO:0000256" key="5">
    <source>
        <dbReference type="SAM" id="MobiDB-lite"/>
    </source>
</evidence>
<evidence type="ECO:0000313" key="8">
    <source>
        <dbReference type="Proteomes" id="UP001465153"/>
    </source>
</evidence>
<keyword evidence="1 4" id="KW-0732">Signal</keyword>
<keyword evidence="4" id="KW-0449">Lipoprotein</keyword>
<name>A0ABQ0AD74_9GAMM</name>
<dbReference type="Pfam" id="PF04355">
    <property type="entry name" value="BamE"/>
    <property type="match status" value="1"/>
</dbReference>
<evidence type="ECO:0000256" key="2">
    <source>
        <dbReference type="ARBA" id="ARBA00023136"/>
    </source>
</evidence>
<feature type="domain" description="Outer membrane protein assembly factor BamE" evidence="6">
    <location>
        <begin position="36"/>
        <end position="101"/>
    </location>
</feature>
<dbReference type="PANTHER" id="PTHR37482">
    <property type="entry name" value="OUTER MEMBRANE PROTEIN ASSEMBLY FACTOR BAME"/>
    <property type="match status" value="1"/>
</dbReference>
<dbReference type="InterPro" id="IPR007450">
    <property type="entry name" value="BamE_dom"/>
</dbReference>
<evidence type="ECO:0000256" key="4">
    <source>
        <dbReference type="HAMAP-Rule" id="MF_00925"/>
    </source>
</evidence>
<sequence>MQKTVRLLLTAILLSALGGCSYLKFPGVYKIVIQQGNVITQDMIDELEPGMTRRQVRFVLGTPLIDDPFADDRWDYFYSFTDPNGREFSHYVTVVFQDDKLQYLVASEEFKIPETLLPENSQETVEAPTASNNKDDNSSENSSESSDY</sequence>
<keyword evidence="8" id="KW-1185">Reference proteome</keyword>
<reference evidence="7 8" key="1">
    <citation type="submission" date="2024-04" db="EMBL/GenBank/DDBJ databases">
        <title>Draft genome sequence of Sessilibacter corallicola NBRC 116591.</title>
        <authorList>
            <person name="Miyakawa T."/>
            <person name="Kusuya Y."/>
            <person name="Miura T."/>
        </authorList>
    </citation>
    <scope>NUCLEOTIDE SEQUENCE [LARGE SCALE GENOMIC DNA]</scope>
    <source>
        <strain evidence="7 8">KU-00831-HH</strain>
    </source>
</reference>
<evidence type="ECO:0000313" key="7">
    <source>
        <dbReference type="EMBL" id="GAA6169595.1"/>
    </source>
</evidence>
<evidence type="ECO:0000256" key="3">
    <source>
        <dbReference type="ARBA" id="ARBA00023237"/>
    </source>
</evidence>
<dbReference type="HAMAP" id="MF_00925">
    <property type="entry name" value="OM_assembly_BamE"/>
    <property type="match status" value="1"/>
</dbReference>
<dbReference type="PROSITE" id="PS51257">
    <property type="entry name" value="PROKAR_LIPOPROTEIN"/>
    <property type="match status" value="1"/>
</dbReference>
<protein>
    <recommendedName>
        <fullName evidence="4">Outer membrane protein assembly factor BamE</fullName>
    </recommendedName>
</protein>
<proteinExistence type="inferred from homology"/>
<dbReference type="InterPro" id="IPR026592">
    <property type="entry name" value="BamE"/>
</dbReference>
<keyword evidence="2 4" id="KW-0472">Membrane</keyword>
<evidence type="ECO:0000256" key="1">
    <source>
        <dbReference type="ARBA" id="ARBA00022729"/>
    </source>
</evidence>